<dbReference type="EMBL" id="CADCTU010000280">
    <property type="protein sequence ID" value="CAA9307038.1"/>
    <property type="molecule type" value="Genomic_DNA"/>
</dbReference>
<dbReference type="Gene3D" id="3.60.15.10">
    <property type="entry name" value="Ribonuclease Z/Hydroxyacylglutathione hydrolase-like"/>
    <property type="match status" value="1"/>
</dbReference>
<sequence>MEPSTDRDVTSAALRASDHAPQQIAADLAYLRTAIVNVFFYGPPDAGDRGWVLIDAGIPGAASRIVDAAAARFGWGARPSAIILTHGHFDHVGALKELARKWEAPVYAHPLELPYLTGRSAYPPPDPTVGGGAMARMAALYPRGPIYVGPRLEELPADESVPGMDGWRWVHTPGHTAGHVSLFRESDRALIAGDAVVTTKQESMLSVLAQRPEVHGPPMYFTQDWGAAGASAAALAALEPQLLATGHGPPMRGAESLAALHDLAANFRERAVPRRGRYVDGGPAVADETGVVSVPPEVDDALPRILLGVGVAAVAGVVLRRVLARRSDAFDDRFSDY</sequence>
<dbReference type="SUPFAM" id="SSF56281">
    <property type="entry name" value="Metallo-hydrolase/oxidoreductase"/>
    <property type="match status" value="1"/>
</dbReference>
<evidence type="ECO:0000259" key="1">
    <source>
        <dbReference type="SMART" id="SM00849"/>
    </source>
</evidence>
<feature type="domain" description="Metallo-beta-lactamase" evidence="1">
    <location>
        <begin position="35"/>
        <end position="247"/>
    </location>
</feature>
<gene>
    <name evidence="2" type="ORF">AVDCRST_MAG11-1219</name>
</gene>
<dbReference type="InterPro" id="IPR036866">
    <property type="entry name" value="RibonucZ/Hydroxyglut_hydro"/>
</dbReference>
<dbReference type="GO" id="GO:0016787">
    <property type="term" value="F:hydrolase activity"/>
    <property type="evidence" value="ECO:0007669"/>
    <property type="project" value="UniProtKB-KW"/>
</dbReference>
<keyword evidence="2" id="KW-0378">Hydrolase</keyword>
<name>A0A6J4KID6_9BACT</name>
<dbReference type="InterPro" id="IPR001279">
    <property type="entry name" value="Metallo-B-lactamas"/>
</dbReference>
<dbReference type="PANTHER" id="PTHR42951:SF17">
    <property type="entry name" value="METALLO-BETA-LACTAMASE DOMAIN-CONTAINING PROTEIN"/>
    <property type="match status" value="1"/>
</dbReference>
<protein>
    <submittedName>
        <fullName evidence="2">Probable metallo-hydrolase YflN</fullName>
    </submittedName>
</protein>
<dbReference type="InterPro" id="IPR050855">
    <property type="entry name" value="NDM-1-like"/>
</dbReference>
<dbReference type="AlphaFoldDB" id="A0A6J4KID6"/>
<dbReference type="CDD" id="cd07721">
    <property type="entry name" value="yflN-like_MBL-fold"/>
    <property type="match status" value="1"/>
</dbReference>
<dbReference type="PANTHER" id="PTHR42951">
    <property type="entry name" value="METALLO-BETA-LACTAMASE DOMAIN-CONTAINING"/>
    <property type="match status" value="1"/>
</dbReference>
<dbReference type="Pfam" id="PF00753">
    <property type="entry name" value="Lactamase_B"/>
    <property type="match status" value="1"/>
</dbReference>
<accession>A0A6J4KID6</accession>
<reference evidence="2" key="1">
    <citation type="submission" date="2020-02" db="EMBL/GenBank/DDBJ databases">
        <authorList>
            <person name="Meier V. D."/>
        </authorList>
    </citation>
    <scope>NUCLEOTIDE SEQUENCE</scope>
    <source>
        <strain evidence="2">AVDCRST_MAG11</strain>
    </source>
</reference>
<dbReference type="SMART" id="SM00849">
    <property type="entry name" value="Lactamase_B"/>
    <property type="match status" value="1"/>
</dbReference>
<proteinExistence type="predicted"/>
<evidence type="ECO:0000313" key="2">
    <source>
        <dbReference type="EMBL" id="CAA9307038.1"/>
    </source>
</evidence>
<organism evidence="2">
    <name type="scientific">uncultured Gemmatimonadaceae bacterium</name>
    <dbReference type="NCBI Taxonomy" id="246130"/>
    <lineage>
        <taxon>Bacteria</taxon>
        <taxon>Pseudomonadati</taxon>
        <taxon>Gemmatimonadota</taxon>
        <taxon>Gemmatimonadia</taxon>
        <taxon>Gemmatimonadales</taxon>
        <taxon>Gemmatimonadaceae</taxon>
        <taxon>environmental samples</taxon>
    </lineage>
</organism>